<accession>A0AA35RGX6</accession>
<dbReference type="AlphaFoldDB" id="A0AA35RGX6"/>
<organism evidence="2 3">
    <name type="scientific">Geodia barretti</name>
    <name type="common">Barrett's horny sponge</name>
    <dbReference type="NCBI Taxonomy" id="519541"/>
    <lineage>
        <taxon>Eukaryota</taxon>
        <taxon>Metazoa</taxon>
        <taxon>Porifera</taxon>
        <taxon>Demospongiae</taxon>
        <taxon>Heteroscleromorpha</taxon>
        <taxon>Tetractinellida</taxon>
        <taxon>Astrophorina</taxon>
        <taxon>Geodiidae</taxon>
        <taxon>Geodia</taxon>
    </lineage>
</organism>
<dbReference type="InterPro" id="IPR001753">
    <property type="entry name" value="Enoyl-CoA_hydra/iso"/>
</dbReference>
<sequence>MRADLAEAITTFDDDPDARVAIVTGTGRAFCAGRDLKERANDNSDGRQARAADSMYPDRPYMWPQTWKPIIAAINGFALAGGWSIAQMCDLRIAAEDAKLGITETKWSLLPPFGTILPKQIGLAATLELCLTAQPITAQRAYDIGFVNKVVPGDQLMEEAMTMAAQIAENAPLAVQYFKELAYRGLNMSTQDVSSLTYHMYDRLLTTEDSKEGPRAFAEKRKPNWQGR</sequence>
<evidence type="ECO:0000313" key="3">
    <source>
        <dbReference type="Proteomes" id="UP001174909"/>
    </source>
</evidence>
<comment type="similarity">
    <text evidence="1">Belongs to the enoyl-CoA hydratase/isomerase family.</text>
</comment>
<dbReference type="CDD" id="cd06558">
    <property type="entry name" value="crotonase-like"/>
    <property type="match status" value="1"/>
</dbReference>
<dbReference type="Gene3D" id="3.90.226.10">
    <property type="entry name" value="2-enoyl-CoA Hydratase, Chain A, domain 1"/>
    <property type="match status" value="1"/>
</dbReference>
<keyword evidence="3" id="KW-1185">Reference proteome</keyword>
<dbReference type="Gene3D" id="1.10.12.10">
    <property type="entry name" value="Lyase 2-enoyl-coa Hydratase, Chain A, domain 2"/>
    <property type="match status" value="1"/>
</dbReference>
<gene>
    <name evidence="2" type="ORF">GBAR_LOCUS6919</name>
</gene>
<proteinExistence type="inferred from homology"/>
<dbReference type="Proteomes" id="UP001174909">
    <property type="component" value="Unassembled WGS sequence"/>
</dbReference>
<dbReference type="PANTHER" id="PTHR43802:SF1">
    <property type="entry name" value="IP11341P-RELATED"/>
    <property type="match status" value="1"/>
</dbReference>
<dbReference type="EMBL" id="CASHTH010001038">
    <property type="protein sequence ID" value="CAI8010486.1"/>
    <property type="molecule type" value="Genomic_DNA"/>
</dbReference>
<dbReference type="Pfam" id="PF00378">
    <property type="entry name" value="ECH_1"/>
    <property type="match status" value="1"/>
</dbReference>
<dbReference type="InterPro" id="IPR014748">
    <property type="entry name" value="Enoyl-CoA_hydra_C"/>
</dbReference>
<dbReference type="SUPFAM" id="SSF52096">
    <property type="entry name" value="ClpP/crotonase"/>
    <property type="match status" value="1"/>
</dbReference>
<name>A0AA35RGX6_GEOBA</name>
<dbReference type="InterPro" id="IPR029045">
    <property type="entry name" value="ClpP/crotonase-like_dom_sf"/>
</dbReference>
<evidence type="ECO:0000256" key="1">
    <source>
        <dbReference type="ARBA" id="ARBA00005254"/>
    </source>
</evidence>
<protein>
    <submittedName>
        <fullName evidence="2">Probable enoyl-CoA hydratase, mitochondrial</fullName>
    </submittedName>
</protein>
<dbReference type="PANTHER" id="PTHR43802">
    <property type="entry name" value="ENOYL-COA HYDRATASE"/>
    <property type="match status" value="1"/>
</dbReference>
<reference evidence="2" key="1">
    <citation type="submission" date="2023-03" db="EMBL/GenBank/DDBJ databases">
        <authorList>
            <person name="Steffen K."/>
            <person name="Cardenas P."/>
        </authorList>
    </citation>
    <scope>NUCLEOTIDE SEQUENCE</scope>
</reference>
<comment type="caution">
    <text evidence="2">The sequence shown here is derived from an EMBL/GenBank/DDBJ whole genome shotgun (WGS) entry which is preliminary data.</text>
</comment>
<evidence type="ECO:0000313" key="2">
    <source>
        <dbReference type="EMBL" id="CAI8010486.1"/>
    </source>
</evidence>